<name>A0A7S1FA46_NOCSC</name>
<keyword evidence="1" id="KW-0812">Transmembrane</keyword>
<evidence type="ECO:0000256" key="1">
    <source>
        <dbReference type="SAM" id="Phobius"/>
    </source>
</evidence>
<protein>
    <submittedName>
        <fullName evidence="2">Uncharacterized protein</fullName>
    </submittedName>
</protein>
<gene>
    <name evidence="2" type="ORF">NSCI0253_LOCUS26632</name>
</gene>
<proteinExistence type="predicted"/>
<feature type="transmembrane region" description="Helical" evidence="1">
    <location>
        <begin position="80"/>
        <end position="103"/>
    </location>
</feature>
<evidence type="ECO:0000313" key="2">
    <source>
        <dbReference type="EMBL" id="CAD8852282.1"/>
    </source>
</evidence>
<keyword evidence="1" id="KW-0472">Membrane</keyword>
<organism evidence="2">
    <name type="scientific">Noctiluca scintillans</name>
    <name type="common">Sea sparkle</name>
    <name type="synonym">Red tide dinoflagellate</name>
    <dbReference type="NCBI Taxonomy" id="2966"/>
    <lineage>
        <taxon>Eukaryota</taxon>
        <taxon>Sar</taxon>
        <taxon>Alveolata</taxon>
        <taxon>Dinophyceae</taxon>
        <taxon>Noctilucales</taxon>
        <taxon>Noctilucaceae</taxon>
        <taxon>Noctiluca</taxon>
    </lineage>
</organism>
<dbReference type="AlphaFoldDB" id="A0A7S1FA46"/>
<keyword evidence="1" id="KW-1133">Transmembrane helix</keyword>
<accession>A0A7S1FA46</accession>
<dbReference type="EMBL" id="HBFQ01037704">
    <property type="protein sequence ID" value="CAD8852282.1"/>
    <property type="molecule type" value="Transcribed_RNA"/>
</dbReference>
<sequence>MAKFFQAATAVLRKKLPESAVTSAKDGAGTVARGAKRVHNAIQSKLFEGEAPTLYRFRGNKYAHCYGAPNRGANKSMQHLMPYFTTGILVSLAVFLIGFPIYFQRNYEASKRHYEKFVREHDKADHLGRQFDRGRYSEMARDVPRQSQ</sequence>
<reference evidence="2" key="1">
    <citation type="submission" date="2021-01" db="EMBL/GenBank/DDBJ databases">
        <authorList>
            <person name="Corre E."/>
            <person name="Pelletier E."/>
            <person name="Niang G."/>
            <person name="Scheremetjew M."/>
            <person name="Finn R."/>
            <person name="Kale V."/>
            <person name="Holt S."/>
            <person name="Cochrane G."/>
            <person name="Meng A."/>
            <person name="Brown T."/>
            <person name="Cohen L."/>
        </authorList>
    </citation>
    <scope>NUCLEOTIDE SEQUENCE</scope>
</reference>